<dbReference type="Proteomes" id="UP000521872">
    <property type="component" value="Unassembled WGS sequence"/>
</dbReference>
<name>A0A8H4R1B4_9AGAR</name>
<sequence>MNANQLYVLESLIGPPSEKVDIQTFLGSTATFSQTYSQTNNFTQEIKDECSVSDIRDSLRDTWDDPSLSSYLTKYHDRTIQALDNAMNQKTSKANRKACVPESDATQAEFELQATLDSVSLKSFRLKADAAPFMRTARNSDKNILQSVKSTPASNSSDETEEAIITMSIYNKLTWTPSYVARSSQHVFLSSHTLQDVADIFPCTSKNLPPEAGLSEESSDSFVVCLEGTVYGSRSGEEGYAAKIFELATAKEGSSLSLSSSPLRDVPLRLFSLRINEPYWFTVFLPLCNAMHYLHIRNYYAVSSDYAIRLIQRRGIP</sequence>
<comment type="caution">
    <text evidence="1">The sequence shown here is derived from an EMBL/GenBank/DDBJ whole genome shotgun (WGS) entry which is preliminary data.</text>
</comment>
<organism evidence="1 2">
    <name type="scientific">Agrocybe pediades</name>
    <dbReference type="NCBI Taxonomy" id="84607"/>
    <lineage>
        <taxon>Eukaryota</taxon>
        <taxon>Fungi</taxon>
        <taxon>Dikarya</taxon>
        <taxon>Basidiomycota</taxon>
        <taxon>Agaricomycotina</taxon>
        <taxon>Agaricomycetes</taxon>
        <taxon>Agaricomycetidae</taxon>
        <taxon>Agaricales</taxon>
        <taxon>Agaricineae</taxon>
        <taxon>Strophariaceae</taxon>
        <taxon>Agrocybe</taxon>
    </lineage>
</organism>
<reference evidence="1 2" key="1">
    <citation type="submission" date="2019-12" db="EMBL/GenBank/DDBJ databases">
        <authorList>
            <person name="Floudas D."/>
            <person name="Bentzer J."/>
            <person name="Ahren D."/>
            <person name="Johansson T."/>
            <person name="Persson P."/>
            <person name="Tunlid A."/>
        </authorList>
    </citation>
    <scope>NUCLEOTIDE SEQUENCE [LARGE SCALE GENOMIC DNA]</scope>
    <source>
        <strain evidence="1 2">CBS 102.39</strain>
    </source>
</reference>
<dbReference type="EMBL" id="JAACJL010000015">
    <property type="protein sequence ID" value="KAF4620583.1"/>
    <property type="molecule type" value="Genomic_DNA"/>
</dbReference>
<proteinExistence type="predicted"/>
<evidence type="ECO:0000313" key="1">
    <source>
        <dbReference type="EMBL" id="KAF4620583.1"/>
    </source>
</evidence>
<protein>
    <submittedName>
        <fullName evidence="1">Uncharacterized protein</fullName>
    </submittedName>
</protein>
<dbReference type="AlphaFoldDB" id="A0A8H4R1B4"/>
<keyword evidence="2" id="KW-1185">Reference proteome</keyword>
<gene>
    <name evidence="1" type="ORF">D9613_000410</name>
</gene>
<accession>A0A8H4R1B4</accession>
<evidence type="ECO:0000313" key="2">
    <source>
        <dbReference type="Proteomes" id="UP000521872"/>
    </source>
</evidence>